<evidence type="ECO:0000256" key="6">
    <source>
        <dbReference type="ARBA" id="ARBA00022692"/>
    </source>
</evidence>
<evidence type="ECO:0000256" key="3">
    <source>
        <dbReference type="ARBA" id="ARBA00012438"/>
    </source>
</evidence>
<keyword evidence="18" id="KW-1185">Reference proteome</keyword>
<keyword evidence="7" id="KW-0547">Nucleotide-binding</keyword>
<dbReference type="SMART" id="SM00388">
    <property type="entry name" value="HisKA"/>
    <property type="match status" value="1"/>
</dbReference>
<feature type="transmembrane region" description="Helical" evidence="14">
    <location>
        <begin position="95"/>
        <end position="119"/>
    </location>
</feature>
<dbReference type="PANTHER" id="PTHR45339:SF5">
    <property type="entry name" value="HISTIDINE KINASE"/>
    <property type="match status" value="1"/>
</dbReference>
<evidence type="ECO:0000256" key="8">
    <source>
        <dbReference type="ARBA" id="ARBA00022777"/>
    </source>
</evidence>
<dbReference type="PROSITE" id="PS50110">
    <property type="entry name" value="RESPONSE_REGULATORY"/>
    <property type="match status" value="1"/>
</dbReference>
<evidence type="ECO:0000313" key="17">
    <source>
        <dbReference type="EMBL" id="RAK56759.1"/>
    </source>
</evidence>
<dbReference type="InterPro" id="IPR003661">
    <property type="entry name" value="HisK_dim/P_dom"/>
</dbReference>
<dbReference type="EMBL" id="QFYR01000001">
    <property type="protein sequence ID" value="RAK56759.1"/>
    <property type="molecule type" value="Genomic_DNA"/>
</dbReference>
<dbReference type="PROSITE" id="PS50109">
    <property type="entry name" value="HIS_KIN"/>
    <property type="match status" value="1"/>
</dbReference>
<dbReference type="Gene3D" id="3.30.565.10">
    <property type="entry name" value="Histidine kinase-like ATPase, C-terminal domain"/>
    <property type="match status" value="1"/>
</dbReference>
<gene>
    <name evidence="17" type="ORF">DJ018_01940</name>
</gene>
<reference evidence="18" key="1">
    <citation type="submission" date="2018-05" db="EMBL/GenBank/DDBJ databases">
        <authorList>
            <person name="Li X."/>
        </authorList>
    </citation>
    <scope>NUCLEOTIDE SEQUENCE [LARGE SCALE GENOMIC DNA]</scope>
    <source>
        <strain evidence="18">YIM 73061</strain>
    </source>
</reference>
<evidence type="ECO:0000256" key="10">
    <source>
        <dbReference type="ARBA" id="ARBA00022989"/>
    </source>
</evidence>
<dbReference type="Pfam" id="PF00512">
    <property type="entry name" value="HisKA"/>
    <property type="match status" value="1"/>
</dbReference>
<evidence type="ECO:0000256" key="14">
    <source>
        <dbReference type="SAM" id="Phobius"/>
    </source>
</evidence>
<evidence type="ECO:0000256" key="9">
    <source>
        <dbReference type="ARBA" id="ARBA00022840"/>
    </source>
</evidence>
<keyword evidence="8 17" id="KW-0418">Kinase</keyword>
<keyword evidence="5" id="KW-0808">Transferase</keyword>
<dbReference type="FunFam" id="1.10.287.130:FF:000004">
    <property type="entry name" value="Ethylene receptor 1"/>
    <property type="match status" value="1"/>
</dbReference>
<comment type="subcellular location">
    <subcellularLocation>
        <location evidence="2">Membrane</location>
    </subcellularLocation>
</comment>
<keyword evidence="10 14" id="KW-1133">Transmembrane helix</keyword>
<protein>
    <recommendedName>
        <fullName evidence="3">histidine kinase</fullName>
        <ecNumber evidence="3">2.7.13.3</ecNumber>
    </recommendedName>
</protein>
<keyword evidence="11" id="KW-0902">Two-component regulatory system</keyword>
<evidence type="ECO:0000256" key="4">
    <source>
        <dbReference type="ARBA" id="ARBA00022553"/>
    </source>
</evidence>
<dbReference type="InterPro" id="IPR011006">
    <property type="entry name" value="CheY-like_superfamily"/>
</dbReference>
<keyword evidence="12 14" id="KW-0472">Membrane</keyword>
<feature type="transmembrane region" description="Helical" evidence="14">
    <location>
        <begin position="125"/>
        <end position="141"/>
    </location>
</feature>
<dbReference type="InterPro" id="IPR001789">
    <property type="entry name" value="Sig_transdc_resp-reg_receiver"/>
</dbReference>
<comment type="caution">
    <text evidence="17">The sequence shown here is derived from an EMBL/GenBank/DDBJ whole genome shotgun (WGS) entry which is preliminary data.</text>
</comment>
<dbReference type="SUPFAM" id="SSF52172">
    <property type="entry name" value="CheY-like"/>
    <property type="match status" value="1"/>
</dbReference>
<sequence>MLMVAREHRTESGEETAGVGVELKSLQLTAAEVRLPLPVRFAVNFAAALCGTLLGHPLVALGGLVAALSYEVLFHIWMRRWLTERAREARDTGRFGPAAVASLLRTIIYLAPPVLMSLMGDVPEALYLAVVCLTVIVYAPAAGSASRAVFWSLAAPPVAAVAFAATHLTAGGLAALGIALAALLGVLLVISERAVKMVQGRQAAFEANLVLVRDLAAARDQALAEHAAADQAREAAREANLAKSNFLATMSHEIRTPMNGVLGMAQLLQRDEKDPVQIERLATLIDSGEYLLAILNDVLDVSKIDAGHLKIVRGVEDLRLFLDRLVGFWNARAQEKGVSLILQVTDDVPDFVWMDALRMRQILFNLIGNALKFTAKGSVQVIAEARPHADGLVMVRLSVKDTGPGIAAHALPTLFDRFSQADLSDTRGAGTGLGLSIAKQLTELMDGRINVESTPDVGSTFTVELPLELAQAFGANRPAPARTEAPQIDHLRVLAVDDNPVNLMVLDQLLTSLGHELVKAASGPEALSSLAAQVFDLVLMDIQMPGMTGETVLARLRATEGPNRFAPVVALTADVTSGGRQRYLDLGFTDHSTKPFHIQDLLEAMARAVSAPRPEIADQARSA</sequence>
<dbReference type="Gene3D" id="3.40.50.2300">
    <property type="match status" value="1"/>
</dbReference>
<dbReference type="PANTHER" id="PTHR45339">
    <property type="entry name" value="HYBRID SIGNAL TRANSDUCTION HISTIDINE KINASE J"/>
    <property type="match status" value="1"/>
</dbReference>
<feature type="transmembrane region" description="Helical" evidence="14">
    <location>
        <begin position="172"/>
        <end position="191"/>
    </location>
</feature>
<keyword evidence="9" id="KW-0067">ATP-binding</keyword>
<dbReference type="GO" id="GO:0005524">
    <property type="term" value="F:ATP binding"/>
    <property type="evidence" value="ECO:0007669"/>
    <property type="project" value="UniProtKB-KW"/>
</dbReference>
<evidence type="ECO:0000259" key="15">
    <source>
        <dbReference type="PROSITE" id="PS50109"/>
    </source>
</evidence>
<evidence type="ECO:0000256" key="2">
    <source>
        <dbReference type="ARBA" id="ARBA00004370"/>
    </source>
</evidence>
<dbReference type="Proteomes" id="UP000249725">
    <property type="component" value="Unassembled WGS sequence"/>
</dbReference>
<evidence type="ECO:0000259" key="16">
    <source>
        <dbReference type="PROSITE" id="PS50110"/>
    </source>
</evidence>
<comment type="catalytic activity">
    <reaction evidence="1">
        <text>ATP + protein L-histidine = ADP + protein N-phospho-L-histidine.</text>
        <dbReference type="EC" id="2.7.13.3"/>
    </reaction>
</comment>
<evidence type="ECO:0000256" key="12">
    <source>
        <dbReference type="ARBA" id="ARBA00023136"/>
    </source>
</evidence>
<dbReference type="FunFam" id="3.30.565.10:FF:000010">
    <property type="entry name" value="Sensor histidine kinase RcsC"/>
    <property type="match status" value="1"/>
</dbReference>
<dbReference type="InterPro" id="IPR036890">
    <property type="entry name" value="HATPase_C_sf"/>
</dbReference>
<keyword evidence="6 14" id="KW-0812">Transmembrane</keyword>
<dbReference type="InterPro" id="IPR005467">
    <property type="entry name" value="His_kinase_dom"/>
</dbReference>
<organism evidence="17 18">
    <name type="scientific">Phenylobacterium deserti</name>
    <dbReference type="NCBI Taxonomy" id="1914756"/>
    <lineage>
        <taxon>Bacteria</taxon>
        <taxon>Pseudomonadati</taxon>
        <taxon>Pseudomonadota</taxon>
        <taxon>Alphaproteobacteria</taxon>
        <taxon>Caulobacterales</taxon>
        <taxon>Caulobacteraceae</taxon>
        <taxon>Phenylobacterium</taxon>
    </lineage>
</organism>
<dbReference type="Pfam" id="PF02518">
    <property type="entry name" value="HATPase_c"/>
    <property type="match status" value="1"/>
</dbReference>
<name>A0A328AQC2_9CAUL</name>
<feature type="transmembrane region" description="Helical" evidence="14">
    <location>
        <begin position="45"/>
        <end position="74"/>
    </location>
</feature>
<evidence type="ECO:0000256" key="5">
    <source>
        <dbReference type="ARBA" id="ARBA00022679"/>
    </source>
</evidence>
<dbReference type="EC" id="2.7.13.3" evidence="3"/>
<dbReference type="InterPro" id="IPR036097">
    <property type="entry name" value="HisK_dim/P_sf"/>
</dbReference>
<dbReference type="SUPFAM" id="SSF47384">
    <property type="entry name" value="Homodimeric domain of signal transducing histidine kinase"/>
    <property type="match status" value="1"/>
</dbReference>
<dbReference type="InterPro" id="IPR003594">
    <property type="entry name" value="HATPase_dom"/>
</dbReference>
<proteinExistence type="predicted"/>
<evidence type="ECO:0000256" key="7">
    <source>
        <dbReference type="ARBA" id="ARBA00022741"/>
    </source>
</evidence>
<evidence type="ECO:0000256" key="1">
    <source>
        <dbReference type="ARBA" id="ARBA00000085"/>
    </source>
</evidence>
<dbReference type="GO" id="GO:0000155">
    <property type="term" value="F:phosphorelay sensor kinase activity"/>
    <property type="evidence" value="ECO:0007669"/>
    <property type="project" value="InterPro"/>
</dbReference>
<dbReference type="SMART" id="SM00387">
    <property type="entry name" value="HATPase_c"/>
    <property type="match status" value="1"/>
</dbReference>
<dbReference type="CDD" id="cd17546">
    <property type="entry name" value="REC_hyHK_CKI1_RcsC-like"/>
    <property type="match status" value="1"/>
</dbReference>
<keyword evidence="4 13" id="KW-0597">Phosphoprotein</keyword>
<feature type="modified residue" description="4-aspartylphosphate" evidence="13">
    <location>
        <position position="541"/>
    </location>
</feature>
<dbReference type="SMART" id="SM00448">
    <property type="entry name" value="REC"/>
    <property type="match status" value="1"/>
</dbReference>
<accession>A0A328AQC2</accession>
<evidence type="ECO:0000313" key="18">
    <source>
        <dbReference type="Proteomes" id="UP000249725"/>
    </source>
</evidence>
<dbReference type="GO" id="GO:0016020">
    <property type="term" value="C:membrane"/>
    <property type="evidence" value="ECO:0007669"/>
    <property type="project" value="UniProtKB-SubCell"/>
</dbReference>
<evidence type="ECO:0000256" key="13">
    <source>
        <dbReference type="PROSITE-ProRule" id="PRU00169"/>
    </source>
</evidence>
<evidence type="ECO:0000256" key="11">
    <source>
        <dbReference type="ARBA" id="ARBA00023012"/>
    </source>
</evidence>
<feature type="domain" description="Response regulatory" evidence="16">
    <location>
        <begin position="492"/>
        <end position="609"/>
    </location>
</feature>
<dbReference type="CDD" id="cd00082">
    <property type="entry name" value="HisKA"/>
    <property type="match status" value="1"/>
</dbReference>
<dbReference type="PRINTS" id="PR00344">
    <property type="entry name" value="BCTRLSENSOR"/>
</dbReference>
<dbReference type="SUPFAM" id="SSF55874">
    <property type="entry name" value="ATPase domain of HSP90 chaperone/DNA topoisomerase II/histidine kinase"/>
    <property type="match status" value="1"/>
</dbReference>
<feature type="domain" description="Histidine kinase" evidence="15">
    <location>
        <begin position="249"/>
        <end position="469"/>
    </location>
</feature>
<dbReference type="AlphaFoldDB" id="A0A328AQC2"/>
<dbReference type="CDD" id="cd16922">
    <property type="entry name" value="HATPase_EvgS-ArcB-TorS-like"/>
    <property type="match status" value="1"/>
</dbReference>
<dbReference type="Gene3D" id="1.10.287.130">
    <property type="match status" value="1"/>
</dbReference>
<dbReference type="InterPro" id="IPR004358">
    <property type="entry name" value="Sig_transdc_His_kin-like_C"/>
</dbReference>
<dbReference type="Pfam" id="PF00072">
    <property type="entry name" value="Response_reg"/>
    <property type="match status" value="1"/>
</dbReference>